<sequence length="276" mass="30367">MSSRLTTLRHVLTQQKRRVPCDIEPGRNSVNKGWPQLDSSGISIWDEFILPNLNASYGHVLDLAIPEELVAVPQASQALAGISLSKEQDMNYLMGWNDGVLKKTLQFAQAHLDLHRGIVLNHSVVATDTSALVIVSDGDRKAWVTHLIELDNYPGPTRLVVGLARSSSKWSGRNVASQLENGVKTEHIWPLRQLANACKLAGTPYGYIQTDKEQVVCRFDLNTADLKVAIMPIPWSQYDSTVLTTDLALWWLCMLAMANIGSSPSFHSQGGPSGRG</sequence>
<evidence type="ECO:0000313" key="1">
    <source>
        <dbReference type="EMBL" id="EEU38929.1"/>
    </source>
</evidence>
<dbReference type="EMBL" id="GG698912">
    <property type="protein sequence ID" value="EEU38929.1"/>
    <property type="molecule type" value="Genomic_DNA"/>
</dbReference>
<protein>
    <submittedName>
        <fullName evidence="1">Uncharacterized protein</fullName>
    </submittedName>
</protein>
<dbReference type="RefSeq" id="XP_003044642.1">
    <property type="nucleotide sequence ID" value="XM_003044596.1"/>
</dbReference>
<dbReference type="HOGENOM" id="CLU_048616_0_0_1"/>
<keyword evidence="2" id="KW-1185">Reference proteome</keyword>
<gene>
    <name evidence="1" type="ORF">NECHADRAFT_81414</name>
</gene>
<name>C7Z8F9_FUSV7</name>
<dbReference type="Proteomes" id="UP000005206">
    <property type="component" value="Chromosome 6"/>
</dbReference>
<dbReference type="eggNOG" id="ENOG502RKHZ">
    <property type="taxonomic scope" value="Eukaryota"/>
</dbReference>
<dbReference type="KEGG" id="nhe:NECHADRAFT_81414"/>
<dbReference type="GeneID" id="9673024"/>
<dbReference type="OMA" id="MTRINEW"/>
<dbReference type="InParanoid" id="C7Z8F9"/>
<dbReference type="OrthoDB" id="4367324at2759"/>
<organism evidence="1 2">
    <name type="scientific">Fusarium vanettenii (strain ATCC MYA-4622 / CBS 123669 / FGSC 9596 / NRRL 45880 / 77-13-4)</name>
    <name type="common">Fusarium solani subsp. pisi</name>
    <dbReference type="NCBI Taxonomy" id="660122"/>
    <lineage>
        <taxon>Eukaryota</taxon>
        <taxon>Fungi</taxon>
        <taxon>Dikarya</taxon>
        <taxon>Ascomycota</taxon>
        <taxon>Pezizomycotina</taxon>
        <taxon>Sordariomycetes</taxon>
        <taxon>Hypocreomycetidae</taxon>
        <taxon>Hypocreales</taxon>
        <taxon>Nectriaceae</taxon>
        <taxon>Fusarium</taxon>
        <taxon>Fusarium solani species complex</taxon>
        <taxon>Fusarium vanettenii</taxon>
    </lineage>
</organism>
<dbReference type="AlphaFoldDB" id="C7Z8F9"/>
<proteinExistence type="predicted"/>
<reference evidence="1 2" key="1">
    <citation type="journal article" date="2009" name="PLoS Genet.">
        <title>The genome of Nectria haematococca: contribution of supernumerary chromosomes to gene expansion.</title>
        <authorList>
            <person name="Coleman J.J."/>
            <person name="Rounsley S.D."/>
            <person name="Rodriguez-Carres M."/>
            <person name="Kuo A."/>
            <person name="Wasmann C.C."/>
            <person name="Grimwood J."/>
            <person name="Schmutz J."/>
            <person name="Taga M."/>
            <person name="White G.J."/>
            <person name="Zhou S."/>
            <person name="Schwartz D.C."/>
            <person name="Freitag M."/>
            <person name="Ma L.J."/>
            <person name="Danchin E.G."/>
            <person name="Henrissat B."/>
            <person name="Coutinho P.M."/>
            <person name="Nelson D.R."/>
            <person name="Straney D."/>
            <person name="Napoli C.A."/>
            <person name="Barker B.M."/>
            <person name="Gribskov M."/>
            <person name="Rep M."/>
            <person name="Kroken S."/>
            <person name="Molnar I."/>
            <person name="Rensing C."/>
            <person name="Kennell J.C."/>
            <person name="Zamora J."/>
            <person name="Farman M.L."/>
            <person name="Selker E.U."/>
            <person name="Salamov A."/>
            <person name="Shapiro H."/>
            <person name="Pangilinan J."/>
            <person name="Lindquist E."/>
            <person name="Lamers C."/>
            <person name="Grigoriev I.V."/>
            <person name="Geiser D.M."/>
            <person name="Covert S.F."/>
            <person name="Temporini E."/>
            <person name="Vanetten H.D."/>
        </authorList>
    </citation>
    <scope>NUCLEOTIDE SEQUENCE [LARGE SCALE GENOMIC DNA]</scope>
    <source>
        <strain evidence="2">ATCC MYA-4622 / CBS 123669 / FGSC 9596 / NRRL 45880 / 77-13-4</strain>
    </source>
</reference>
<accession>C7Z8F9</accession>
<dbReference type="VEuPathDB" id="FungiDB:NECHADRAFT_81414"/>
<evidence type="ECO:0000313" key="2">
    <source>
        <dbReference type="Proteomes" id="UP000005206"/>
    </source>
</evidence>